<sequence length="239" mass="26187">MLIIGHRGARGLEPENTLRALRRGMECADFVEVDLRLARDGIPVAIHDATLNRTTDGTGPVKNYTIEELKRLDAGEGETIPTLREILKLVCDRGAGLVVEIKEPGTEAVIASGIMDLMPDRLILVSFNLESVAMAKRLLPGVQAGLIYSKETVVDPVGLARQVQADIILPRWDRVSREVVEQAHKAGLLVFPWTLNTQEDVEEAARLGVDGFATDDPCAARRYLQASGPGRVHPNRTLR</sequence>
<dbReference type="RefSeq" id="WP_062265464.1">
    <property type="nucleotide sequence ID" value="NZ_LT158599.1"/>
</dbReference>
<dbReference type="Pfam" id="PF03009">
    <property type="entry name" value="GDPD"/>
    <property type="match status" value="1"/>
</dbReference>
<dbReference type="InterPro" id="IPR030395">
    <property type="entry name" value="GP_PDE_dom"/>
</dbReference>
<dbReference type="Gene3D" id="3.20.20.190">
    <property type="entry name" value="Phosphatidylinositol (PI) phosphodiesterase"/>
    <property type="match status" value="1"/>
</dbReference>
<dbReference type="EMBL" id="LT158599">
    <property type="protein sequence ID" value="CVK34180.1"/>
    <property type="molecule type" value="Genomic_DNA"/>
</dbReference>
<protein>
    <submittedName>
        <fullName evidence="3">Glycerophosphodiester phosphodiesterase</fullName>
    </submittedName>
    <submittedName>
        <fullName evidence="2">Glycerophosphoryl diester phosphodiesterase</fullName>
        <ecNumber evidence="2">3.1.4.46</ecNumber>
    </submittedName>
</protein>
<dbReference type="PANTHER" id="PTHR46211:SF1">
    <property type="entry name" value="GLYCEROPHOSPHODIESTER PHOSPHODIESTERASE, CYTOPLASMIC"/>
    <property type="match status" value="1"/>
</dbReference>
<organism evidence="2 4">
    <name type="scientific">Methanoculleus bourgensis</name>
    <dbReference type="NCBI Taxonomy" id="83986"/>
    <lineage>
        <taxon>Archaea</taxon>
        <taxon>Methanobacteriati</taxon>
        <taxon>Methanobacteriota</taxon>
        <taxon>Stenosarchaea group</taxon>
        <taxon>Methanomicrobia</taxon>
        <taxon>Methanomicrobiales</taxon>
        <taxon>Methanomicrobiaceae</taxon>
        <taxon>Methanoculleus</taxon>
    </lineage>
</organism>
<dbReference type="PROSITE" id="PS51704">
    <property type="entry name" value="GP_PDE"/>
    <property type="match status" value="1"/>
</dbReference>
<reference evidence="3" key="2">
    <citation type="submission" date="2020-05" db="EMBL/GenBank/DDBJ databases">
        <title>The first insight into the ecology of ammonia-tolerant syntrophic propionate oxidizing bacteria.</title>
        <authorList>
            <person name="Singh A."/>
            <person name="Schnurer A."/>
            <person name="Westerholm M."/>
        </authorList>
    </citation>
    <scope>NUCLEOTIDE SEQUENCE</scope>
    <source>
        <strain evidence="3">MAG54</strain>
    </source>
</reference>
<evidence type="ECO:0000313" key="2">
    <source>
        <dbReference type="EMBL" id="CVK34180.1"/>
    </source>
</evidence>
<accession>A0A0X3BQS6</accession>
<dbReference type="SUPFAM" id="SSF51695">
    <property type="entry name" value="PLC-like phosphodiesterases"/>
    <property type="match status" value="1"/>
</dbReference>
<dbReference type="Proteomes" id="UP000737555">
    <property type="component" value="Unassembled WGS sequence"/>
</dbReference>
<evidence type="ECO:0000259" key="1">
    <source>
        <dbReference type="PROSITE" id="PS51704"/>
    </source>
</evidence>
<dbReference type="GeneID" id="27138476"/>
<dbReference type="EC" id="3.1.4.46" evidence="2"/>
<dbReference type="AlphaFoldDB" id="A0A0X3BQS6"/>
<keyword evidence="2" id="KW-0378">Hydrolase</keyword>
<gene>
    <name evidence="2" type="primary">glpQ</name>
    <name evidence="3" type="ORF">HQQ74_04000</name>
    <name evidence="2" type="ORF">MMAB1_2967</name>
</gene>
<dbReference type="GO" id="GO:0006629">
    <property type="term" value="P:lipid metabolic process"/>
    <property type="evidence" value="ECO:0007669"/>
    <property type="project" value="InterPro"/>
</dbReference>
<evidence type="ECO:0000313" key="3">
    <source>
        <dbReference type="EMBL" id="NQS77869.1"/>
    </source>
</evidence>
<evidence type="ECO:0000313" key="4">
    <source>
        <dbReference type="Proteomes" id="UP000069850"/>
    </source>
</evidence>
<dbReference type="EMBL" id="JABMJE010000037">
    <property type="protein sequence ID" value="NQS77869.1"/>
    <property type="molecule type" value="Genomic_DNA"/>
</dbReference>
<dbReference type="Proteomes" id="UP000069850">
    <property type="component" value="Chromosome 1"/>
</dbReference>
<dbReference type="OrthoDB" id="19020at2157"/>
<dbReference type="PANTHER" id="PTHR46211">
    <property type="entry name" value="GLYCEROPHOSPHORYL DIESTER PHOSPHODIESTERASE"/>
    <property type="match status" value="1"/>
</dbReference>
<dbReference type="KEGG" id="mema:MMAB1_2967"/>
<dbReference type="GO" id="GO:0008889">
    <property type="term" value="F:glycerophosphodiester phosphodiesterase activity"/>
    <property type="evidence" value="ECO:0007669"/>
    <property type="project" value="UniProtKB-EC"/>
</dbReference>
<proteinExistence type="predicted"/>
<dbReference type="InterPro" id="IPR017946">
    <property type="entry name" value="PLC-like_Pdiesterase_TIM-brl"/>
</dbReference>
<feature type="domain" description="GP-PDE" evidence="1">
    <location>
        <begin position="1"/>
        <end position="224"/>
    </location>
</feature>
<name>A0A0X3BQS6_9EURY</name>
<reference evidence="2 4" key="1">
    <citation type="submission" date="2016-01" db="EMBL/GenBank/DDBJ databases">
        <authorList>
            <person name="Manzoor S."/>
        </authorList>
    </citation>
    <scope>NUCLEOTIDE SEQUENCE [LARGE SCALE GENOMIC DNA]</scope>
    <source>
        <strain evidence="2">Methanoculleus sp MAB1</strain>
    </source>
</reference>